<dbReference type="Gene3D" id="3.30.300.30">
    <property type="match status" value="1"/>
</dbReference>
<sequence>SLLKFGKVTKRLESVVKLRDGDEIYPSLFDELLYEIPQVVDYQVTLSRADSKDNLTFIVESTQITNDIEQKIYEVLSSSPLIQRNVSLGRMTEPKLDLVGMGQLMRGGRAKKMIIDNR</sequence>
<organism evidence="2">
    <name type="scientific">marine sediment metagenome</name>
    <dbReference type="NCBI Taxonomy" id="412755"/>
    <lineage>
        <taxon>unclassified sequences</taxon>
        <taxon>metagenomes</taxon>
        <taxon>ecological metagenomes</taxon>
    </lineage>
</organism>
<dbReference type="EMBL" id="BARV01022416">
    <property type="protein sequence ID" value="GAI20011.1"/>
    <property type="molecule type" value="Genomic_DNA"/>
</dbReference>
<gene>
    <name evidence="2" type="ORF">S06H3_36969</name>
</gene>
<dbReference type="InterPro" id="IPR045851">
    <property type="entry name" value="AMP-bd_C_sf"/>
</dbReference>
<feature type="domain" description="AMP-dependent ligase C-terminal" evidence="1">
    <location>
        <begin position="21"/>
        <end position="118"/>
    </location>
</feature>
<evidence type="ECO:0000313" key="2">
    <source>
        <dbReference type="EMBL" id="GAI20011.1"/>
    </source>
</evidence>
<accession>X1MPS8</accession>
<name>X1MPS8_9ZZZZ</name>
<dbReference type="Pfam" id="PF14535">
    <property type="entry name" value="AMP-binding_C_2"/>
    <property type="match status" value="1"/>
</dbReference>
<protein>
    <recommendedName>
        <fullName evidence="1">AMP-dependent ligase C-terminal domain-containing protein</fullName>
    </recommendedName>
</protein>
<comment type="caution">
    <text evidence="2">The sequence shown here is derived from an EMBL/GenBank/DDBJ whole genome shotgun (WGS) entry which is preliminary data.</text>
</comment>
<feature type="non-terminal residue" evidence="2">
    <location>
        <position position="1"/>
    </location>
</feature>
<proteinExistence type="predicted"/>
<evidence type="ECO:0000259" key="1">
    <source>
        <dbReference type="Pfam" id="PF14535"/>
    </source>
</evidence>
<dbReference type="AlphaFoldDB" id="X1MPS8"/>
<dbReference type="InterPro" id="IPR028154">
    <property type="entry name" value="AMP-dep_Lig_C"/>
</dbReference>
<reference evidence="2" key="1">
    <citation type="journal article" date="2014" name="Front. Microbiol.">
        <title>High frequency of phylogenetically diverse reductive dehalogenase-homologous genes in deep subseafloor sedimentary metagenomes.</title>
        <authorList>
            <person name="Kawai M."/>
            <person name="Futagami T."/>
            <person name="Toyoda A."/>
            <person name="Takaki Y."/>
            <person name="Nishi S."/>
            <person name="Hori S."/>
            <person name="Arai W."/>
            <person name="Tsubouchi T."/>
            <person name="Morono Y."/>
            <person name="Uchiyama I."/>
            <person name="Ito T."/>
            <person name="Fujiyama A."/>
            <person name="Inagaki F."/>
            <person name="Takami H."/>
        </authorList>
    </citation>
    <scope>NUCLEOTIDE SEQUENCE</scope>
    <source>
        <strain evidence="2">Expedition CK06-06</strain>
    </source>
</reference>